<evidence type="ECO:0000313" key="2">
    <source>
        <dbReference type="Proteomes" id="UP000053157"/>
    </source>
</evidence>
<dbReference type="Proteomes" id="UP000053157">
    <property type="component" value="Unassembled WGS sequence"/>
</dbReference>
<gene>
    <name evidence="1" type="ORF">AUR66_07490</name>
</gene>
<organism evidence="1 2">
    <name type="scientific">Haloferax profundi</name>
    <dbReference type="NCBI Taxonomy" id="1544718"/>
    <lineage>
        <taxon>Archaea</taxon>
        <taxon>Methanobacteriati</taxon>
        <taxon>Methanobacteriota</taxon>
        <taxon>Stenosarchaea group</taxon>
        <taxon>Halobacteria</taxon>
        <taxon>Halobacteriales</taxon>
        <taxon>Haloferacaceae</taxon>
        <taxon>Haloferax</taxon>
    </lineage>
</organism>
<dbReference type="AlphaFoldDB" id="A0A0W1SW64"/>
<name>A0A0W1SW64_9EURY</name>
<reference evidence="1 2" key="1">
    <citation type="submission" date="2015-12" db="EMBL/GenBank/DDBJ databases">
        <title>Haloferax profundi sp. nov. isolated from the Discovery deep brine-seawater interface in the Red Sea.</title>
        <authorList>
            <person name="Zhang G."/>
            <person name="Stingl U."/>
            <person name="Rashid M."/>
        </authorList>
    </citation>
    <scope>NUCLEOTIDE SEQUENCE [LARGE SCALE GENOMIC DNA]</scope>
    <source>
        <strain evidence="1 2">SB29</strain>
    </source>
</reference>
<accession>A0A0W1SW64</accession>
<evidence type="ECO:0000313" key="1">
    <source>
        <dbReference type="EMBL" id="KTG30531.1"/>
    </source>
</evidence>
<dbReference type="InterPro" id="IPR058440">
    <property type="entry name" value="DUF8127"/>
</dbReference>
<proteinExistence type="predicted"/>
<comment type="caution">
    <text evidence="1">The sequence shown here is derived from an EMBL/GenBank/DDBJ whole genome shotgun (WGS) entry which is preliminary data.</text>
</comment>
<sequence>MRFPVSLSPHRRGLLAIVLGVVLVFTAVFAPMGAIVPTYRYEVVEVSPDSKWAEHITHSDDVLTCTDDEPDCQTVSQVRANGPRVVDRDRVDCAEMPAFCGRYQVAYYPVDDAQYRIHHEPLGNDSVELRLEPISDRTAMRIAALNAETFPPEFQRLFESGTVRTSDPIAGWQYWQETDELVEYRGQFYTPGGWAYNGPNRHWDEYLRGVTALAGIGVLLYGRTLQIRAEARDT</sequence>
<keyword evidence="2" id="KW-1185">Reference proteome</keyword>
<dbReference type="EMBL" id="LOPV01000042">
    <property type="protein sequence ID" value="KTG30531.1"/>
    <property type="molecule type" value="Genomic_DNA"/>
</dbReference>
<protein>
    <submittedName>
        <fullName evidence="1">Uncharacterized protein</fullName>
    </submittedName>
</protein>
<dbReference type="RefSeq" id="WP_157532969.1">
    <property type="nucleotide sequence ID" value="NZ_LOPV01000042.1"/>
</dbReference>
<dbReference type="OrthoDB" id="291653at2157"/>
<dbReference type="Pfam" id="PF26448">
    <property type="entry name" value="DUF8127"/>
    <property type="match status" value="1"/>
</dbReference>